<dbReference type="InterPro" id="IPR001623">
    <property type="entry name" value="DnaJ_domain"/>
</dbReference>
<dbReference type="SUPFAM" id="SSF46565">
    <property type="entry name" value="Chaperone J-domain"/>
    <property type="match status" value="1"/>
</dbReference>
<dbReference type="PANTHER" id="PTHR44200:SF3">
    <property type="entry name" value="PROTEIN DNAJ, PUTATIVE-RELATED"/>
    <property type="match status" value="1"/>
</dbReference>
<dbReference type="Pfam" id="PF00226">
    <property type="entry name" value="DnaJ"/>
    <property type="match status" value="1"/>
</dbReference>
<evidence type="ECO:0000313" key="4">
    <source>
        <dbReference type="Proteomes" id="UP001314263"/>
    </source>
</evidence>
<keyword evidence="4" id="KW-1185">Reference proteome</keyword>
<dbReference type="InterPro" id="IPR019734">
    <property type="entry name" value="TPR_rpt"/>
</dbReference>
<dbReference type="SMART" id="SM00271">
    <property type="entry name" value="DnaJ"/>
    <property type="match status" value="1"/>
</dbReference>
<dbReference type="SMART" id="SM00028">
    <property type="entry name" value="TPR"/>
    <property type="match status" value="2"/>
</dbReference>
<dbReference type="EMBL" id="CAUYUE010000003">
    <property type="protein sequence ID" value="CAK0755944.1"/>
    <property type="molecule type" value="Genomic_DNA"/>
</dbReference>
<comment type="caution">
    <text evidence="3">The sequence shown here is derived from an EMBL/GenBank/DDBJ whole genome shotgun (WGS) entry which is preliminary data.</text>
</comment>
<organism evidence="3 4">
    <name type="scientific">Coccomyxa viridis</name>
    <dbReference type="NCBI Taxonomy" id="1274662"/>
    <lineage>
        <taxon>Eukaryota</taxon>
        <taxon>Viridiplantae</taxon>
        <taxon>Chlorophyta</taxon>
        <taxon>core chlorophytes</taxon>
        <taxon>Trebouxiophyceae</taxon>
        <taxon>Trebouxiophyceae incertae sedis</taxon>
        <taxon>Coccomyxaceae</taxon>
        <taxon>Coccomyxa</taxon>
    </lineage>
</organism>
<dbReference type="Gene3D" id="1.10.287.110">
    <property type="entry name" value="DnaJ domain"/>
    <property type="match status" value="1"/>
</dbReference>
<dbReference type="Gene3D" id="1.25.40.10">
    <property type="entry name" value="Tetratricopeptide repeat domain"/>
    <property type="match status" value="1"/>
</dbReference>
<name>A0AAV1HX80_9CHLO</name>
<dbReference type="SUPFAM" id="SSF48452">
    <property type="entry name" value="TPR-like"/>
    <property type="match status" value="1"/>
</dbReference>
<feature type="domain" description="J" evidence="2">
    <location>
        <begin position="318"/>
        <end position="388"/>
    </location>
</feature>
<dbReference type="PANTHER" id="PTHR44200">
    <property type="entry name" value="DNAJ HOMOLOG SUBFAMILY C MEMBER 7"/>
    <property type="match status" value="1"/>
</dbReference>
<dbReference type="PRINTS" id="PR00625">
    <property type="entry name" value="JDOMAIN"/>
</dbReference>
<dbReference type="CDD" id="cd06257">
    <property type="entry name" value="DnaJ"/>
    <property type="match status" value="1"/>
</dbReference>
<dbReference type="InterPro" id="IPR011990">
    <property type="entry name" value="TPR-like_helical_dom_sf"/>
</dbReference>
<feature type="region of interest" description="Disordered" evidence="1">
    <location>
        <begin position="42"/>
        <end position="67"/>
    </location>
</feature>
<evidence type="ECO:0000259" key="2">
    <source>
        <dbReference type="PROSITE" id="PS50076"/>
    </source>
</evidence>
<dbReference type="InterPro" id="IPR052758">
    <property type="entry name" value="SRC_co-chaperone"/>
</dbReference>
<dbReference type="PROSITE" id="PS50076">
    <property type="entry name" value="DNAJ_2"/>
    <property type="match status" value="1"/>
</dbReference>
<protein>
    <recommendedName>
        <fullName evidence="2">J domain-containing protein</fullName>
    </recommendedName>
</protein>
<feature type="compositionally biased region" description="Basic and acidic residues" evidence="1">
    <location>
        <begin position="56"/>
        <end position="67"/>
    </location>
</feature>
<proteinExistence type="predicted"/>
<dbReference type="AlphaFoldDB" id="A0AAV1HX80"/>
<dbReference type="Proteomes" id="UP001314263">
    <property type="component" value="Unassembled WGS sequence"/>
</dbReference>
<evidence type="ECO:0000256" key="1">
    <source>
        <dbReference type="SAM" id="MobiDB-lite"/>
    </source>
</evidence>
<reference evidence="3 4" key="1">
    <citation type="submission" date="2023-10" db="EMBL/GenBank/DDBJ databases">
        <authorList>
            <person name="Maclean D."/>
            <person name="Macfadyen A."/>
        </authorList>
    </citation>
    <scope>NUCLEOTIDE SEQUENCE [LARGE SCALE GENOMIC DNA]</scope>
</reference>
<evidence type="ECO:0000313" key="3">
    <source>
        <dbReference type="EMBL" id="CAK0755944.1"/>
    </source>
</evidence>
<dbReference type="InterPro" id="IPR036869">
    <property type="entry name" value="J_dom_sf"/>
</dbReference>
<gene>
    <name evidence="3" type="ORF">CVIRNUC_002413</name>
</gene>
<accession>A0AAV1HX80</accession>
<sequence length="392" mass="42877">MATFADSESLLSYHCRASDVGLGNCEEFQRLLAILKGEALAAPEPEPLQEGDEEEDLHRERDREAALHGRRKGMALQDLPHEQAAEQLISADAMLAACPRLESAKCARVEALIQCARWDTADRACRELLPGVDGLYLRSELLWRQGQLPGAMEALSSALASSTGSGKCQERLAFLAPIAAELQQASLAMDSGDLQACEERCSRALQGIRGCCCSGLRALILTQRASCQLQQGSLQKALEDCCAALAAEPGSPDALHLKYQVYMESHRFVDAFLELQQLRLVAPRYPGLTKLLTKAAQAAAGSRQHSNGCSMRRVIPGSYYEKLGLTMAASAKDIQSAYRRQATKWHPDKWMTADCQAQEAAAEQFHALQEARSVLADPTERARYDARISSRS</sequence>